<protein>
    <recommendedName>
        <fullName evidence="3">Immunity protein 52 domain-containing protein</fullName>
    </recommendedName>
</protein>
<dbReference type="Proteomes" id="UP000256769">
    <property type="component" value="Unassembled WGS sequence"/>
</dbReference>
<evidence type="ECO:0008006" key="3">
    <source>
        <dbReference type="Google" id="ProtNLM"/>
    </source>
</evidence>
<dbReference type="RefSeq" id="WP_123873640.1">
    <property type="nucleotide sequence ID" value="NZ_CBCRVL010000002.1"/>
</dbReference>
<evidence type="ECO:0000313" key="1">
    <source>
        <dbReference type="EMBL" id="REC69469.1"/>
    </source>
</evidence>
<keyword evidence="2" id="KW-1185">Reference proteome</keyword>
<sequence>MEKIKLISRLKNREMSAHEFIDYCKNIIINIKNKFNDLHMVSTWDDSTDSKFYFQNDLMDFNGQNLDKILIYNKEEDVFSNQDGQDKDLHENSKSWVGFNTLVYISREKSEVSDISVNITQGAAEKNKTALINIEFSDEFLNDITKESLIKIIKSIELSGDLIYAVIISNEFRRKVKTAGQNLWVGFLTYFENRNEARALPDTIRIHDSENGIIIDLDDNMETSDQNISKAVKIREILGPEMLNYIP</sequence>
<name>A0A3D9CUR2_9FLAO</name>
<gene>
    <name evidence="1" type="ORF">DRF59_00990</name>
</gene>
<dbReference type="EMBL" id="QNUE01000001">
    <property type="protein sequence ID" value="REC69469.1"/>
    <property type="molecule type" value="Genomic_DNA"/>
</dbReference>
<evidence type="ECO:0000313" key="2">
    <source>
        <dbReference type="Proteomes" id="UP000256769"/>
    </source>
</evidence>
<proteinExistence type="predicted"/>
<reference evidence="1 2" key="1">
    <citation type="journal article" date="2007" name="Int. J. Syst. Evol. Microbiol.">
        <title>Chryseobacterium flavum sp. nov., isolated from polluted soil.</title>
        <authorList>
            <person name="Zhou Y."/>
            <person name="Dong J."/>
            <person name="Wang X."/>
            <person name="Huang X."/>
            <person name="Zhang K.Y."/>
            <person name="Zhang Y.Q."/>
            <person name="Guo Y.F."/>
            <person name="Lai R."/>
            <person name="Li W.J."/>
        </authorList>
    </citation>
    <scope>NUCLEOTIDE SEQUENCE [LARGE SCALE GENOMIC DNA]</scope>
    <source>
        <strain evidence="1 2">KCTC 12877</strain>
    </source>
</reference>
<dbReference type="OrthoDB" id="1254215at2"/>
<comment type="caution">
    <text evidence="1">The sequence shown here is derived from an EMBL/GenBank/DDBJ whole genome shotgun (WGS) entry which is preliminary data.</text>
</comment>
<dbReference type="AlphaFoldDB" id="A0A3D9CUR2"/>
<accession>A0A3D9CUR2</accession>
<organism evidence="1 2">
    <name type="scientific">Chryseobacterium flavum</name>
    <dbReference type="NCBI Taxonomy" id="415851"/>
    <lineage>
        <taxon>Bacteria</taxon>
        <taxon>Pseudomonadati</taxon>
        <taxon>Bacteroidota</taxon>
        <taxon>Flavobacteriia</taxon>
        <taxon>Flavobacteriales</taxon>
        <taxon>Weeksellaceae</taxon>
        <taxon>Chryseobacterium group</taxon>
        <taxon>Chryseobacterium</taxon>
    </lineage>
</organism>